<sequence length="279" mass="28450">MDGRHHRDDSTDNHPTSGPTTSRTTIAATRWAGAATGLTGALIAILTFPTALLKIAGTVVCVVIGAATLLAARDRDRPSAGLLALLAGASVATFALVIVLGSQGAPAPASTAGPTPAATTTSAPGTPRSTPAGPSSRPNTISLTDLRPVRNDATENLWTTGPMRLRNVSHDHALAATGAWCGSVRVEFALDGKYDRFSAVIGISDESAETKPLDFFVLADGRPAADFPATGRTPRLVEVPVAGVTRLVLGLEPPDGDVSSCPGPERVGGWADPLLTPAG</sequence>
<accession>A0A495W4Z0</accession>
<feature type="transmembrane region" description="Helical" evidence="2">
    <location>
        <begin position="55"/>
        <end position="72"/>
    </location>
</feature>
<dbReference type="SMART" id="SM00776">
    <property type="entry name" value="NPCBM"/>
    <property type="match status" value="1"/>
</dbReference>
<keyword evidence="2" id="KW-0812">Transmembrane</keyword>
<dbReference type="InterPro" id="IPR038637">
    <property type="entry name" value="NPCBM_sf"/>
</dbReference>
<dbReference type="OrthoDB" id="3686750at2"/>
<organism evidence="4 5">
    <name type="scientific">Saccharothrix australiensis</name>
    <dbReference type="NCBI Taxonomy" id="2072"/>
    <lineage>
        <taxon>Bacteria</taxon>
        <taxon>Bacillati</taxon>
        <taxon>Actinomycetota</taxon>
        <taxon>Actinomycetes</taxon>
        <taxon>Pseudonocardiales</taxon>
        <taxon>Pseudonocardiaceae</taxon>
        <taxon>Saccharothrix</taxon>
    </lineage>
</organism>
<evidence type="ECO:0000313" key="4">
    <source>
        <dbReference type="EMBL" id="RKT56569.1"/>
    </source>
</evidence>
<feature type="domain" description="Glycosyl hydrolase family 98 putative carbohydrate-binding module" evidence="3">
    <location>
        <begin position="137"/>
        <end position="277"/>
    </location>
</feature>
<dbReference type="InterPro" id="IPR008979">
    <property type="entry name" value="Galactose-bd-like_sf"/>
</dbReference>
<keyword evidence="5" id="KW-1185">Reference proteome</keyword>
<evidence type="ECO:0000256" key="2">
    <source>
        <dbReference type="SAM" id="Phobius"/>
    </source>
</evidence>
<feature type="transmembrane region" description="Helical" evidence="2">
    <location>
        <begin position="79"/>
        <end position="101"/>
    </location>
</feature>
<reference evidence="4 5" key="1">
    <citation type="submission" date="2018-10" db="EMBL/GenBank/DDBJ databases">
        <title>Sequencing the genomes of 1000 actinobacteria strains.</title>
        <authorList>
            <person name="Klenk H.-P."/>
        </authorList>
    </citation>
    <scope>NUCLEOTIDE SEQUENCE [LARGE SCALE GENOMIC DNA]</scope>
    <source>
        <strain evidence="4 5">DSM 43800</strain>
    </source>
</reference>
<feature type="region of interest" description="Disordered" evidence="1">
    <location>
        <begin position="255"/>
        <end position="279"/>
    </location>
</feature>
<protein>
    <submittedName>
        <fullName evidence="4">NPCBM/NEW2 domain-containing protein</fullName>
    </submittedName>
</protein>
<proteinExistence type="predicted"/>
<dbReference type="SUPFAM" id="SSF49785">
    <property type="entry name" value="Galactose-binding domain-like"/>
    <property type="match status" value="1"/>
</dbReference>
<evidence type="ECO:0000259" key="3">
    <source>
        <dbReference type="SMART" id="SM00776"/>
    </source>
</evidence>
<feature type="compositionally biased region" description="Polar residues" evidence="1">
    <location>
        <begin position="13"/>
        <end position="23"/>
    </location>
</feature>
<dbReference type="Pfam" id="PF08305">
    <property type="entry name" value="NPCBM"/>
    <property type="match status" value="1"/>
</dbReference>
<feature type="transmembrane region" description="Helical" evidence="2">
    <location>
        <begin position="31"/>
        <end position="49"/>
    </location>
</feature>
<dbReference type="InterPro" id="IPR013222">
    <property type="entry name" value="Glyco_hyd_98_carb-bd"/>
</dbReference>
<keyword evidence="2" id="KW-1133">Transmembrane helix</keyword>
<feature type="compositionally biased region" description="Low complexity" evidence="1">
    <location>
        <begin position="107"/>
        <end position="132"/>
    </location>
</feature>
<feature type="compositionally biased region" description="Basic and acidic residues" evidence="1">
    <location>
        <begin position="1"/>
        <end position="12"/>
    </location>
</feature>
<feature type="region of interest" description="Disordered" evidence="1">
    <location>
        <begin position="107"/>
        <end position="146"/>
    </location>
</feature>
<name>A0A495W4Z0_9PSEU</name>
<dbReference type="EMBL" id="RBXO01000001">
    <property type="protein sequence ID" value="RKT56569.1"/>
    <property type="molecule type" value="Genomic_DNA"/>
</dbReference>
<evidence type="ECO:0000313" key="5">
    <source>
        <dbReference type="Proteomes" id="UP000282084"/>
    </source>
</evidence>
<evidence type="ECO:0000256" key="1">
    <source>
        <dbReference type="SAM" id="MobiDB-lite"/>
    </source>
</evidence>
<dbReference type="AlphaFoldDB" id="A0A495W4Z0"/>
<comment type="caution">
    <text evidence="4">The sequence shown here is derived from an EMBL/GenBank/DDBJ whole genome shotgun (WGS) entry which is preliminary data.</text>
</comment>
<dbReference type="Proteomes" id="UP000282084">
    <property type="component" value="Unassembled WGS sequence"/>
</dbReference>
<keyword evidence="2" id="KW-0472">Membrane</keyword>
<dbReference type="Gene3D" id="2.60.120.1060">
    <property type="entry name" value="NPCBM/NEW2 domain"/>
    <property type="match status" value="1"/>
</dbReference>
<dbReference type="RefSeq" id="WP_121008112.1">
    <property type="nucleotide sequence ID" value="NZ_RBXO01000001.1"/>
</dbReference>
<feature type="region of interest" description="Disordered" evidence="1">
    <location>
        <begin position="1"/>
        <end position="24"/>
    </location>
</feature>
<gene>
    <name evidence="4" type="ORF">C8E97_5272</name>
</gene>